<dbReference type="Gene3D" id="3.40.109.10">
    <property type="entry name" value="NADH Oxidase"/>
    <property type="match status" value="1"/>
</dbReference>
<dbReference type="SUPFAM" id="SSF55469">
    <property type="entry name" value="FMN-dependent nitroreductase-like"/>
    <property type="match status" value="1"/>
</dbReference>
<gene>
    <name evidence="4" type="ORF">S01H4_25022</name>
</gene>
<dbReference type="InterPro" id="IPR029479">
    <property type="entry name" value="Nitroreductase"/>
</dbReference>
<dbReference type="AlphaFoldDB" id="X1CY68"/>
<proteinExistence type="inferred from homology"/>
<comment type="caution">
    <text evidence="4">The sequence shown here is derived from an EMBL/GenBank/DDBJ whole genome shotgun (WGS) entry which is preliminary data.</text>
</comment>
<evidence type="ECO:0000259" key="3">
    <source>
        <dbReference type="Pfam" id="PF00881"/>
    </source>
</evidence>
<name>X1CY68_9ZZZZ</name>
<feature type="non-terminal residue" evidence="4">
    <location>
        <position position="1"/>
    </location>
</feature>
<keyword evidence="2" id="KW-0560">Oxidoreductase</keyword>
<evidence type="ECO:0000256" key="2">
    <source>
        <dbReference type="ARBA" id="ARBA00023002"/>
    </source>
</evidence>
<reference evidence="4" key="1">
    <citation type="journal article" date="2014" name="Front. Microbiol.">
        <title>High frequency of phylogenetically diverse reductive dehalogenase-homologous genes in deep subseafloor sedimentary metagenomes.</title>
        <authorList>
            <person name="Kawai M."/>
            <person name="Futagami T."/>
            <person name="Toyoda A."/>
            <person name="Takaki Y."/>
            <person name="Nishi S."/>
            <person name="Hori S."/>
            <person name="Arai W."/>
            <person name="Tsubouchi T."/>
            <person name="Morono Y."/>
            <person name="Uchiyama I."/>
            <person name="Ito T."/>
            <person name="Fujiyama A."/>
            <person name="Inagaki F."/>
            <person name="Takami H."/>
        </authorList>
    </citation>
    <scope>NUCLEOTIDE SEQUENCE</scope>
    <source>
        <strain evidence="4">Expedition CK06-06</strain>
    </source>
</reference>
<sequence>THSAFSLENISQNKFRTKNINKQEFGNNFFGFICSKRSCRHFQDKKIEKETISLILKAGAQAPTAKNRQWRYFLVIQNKEIIRKIELDLLKEMQKKQKFLKLANSKFSKKIISDPSTIDFLQHLYNDNEHNLKEFRENPDYSPIFHNAPCLIMNYMINSKKIFINITLKL</sequence>
<dbReference type="GO" id="GO:0016491">
    <property type="term" value="F:oxidoreductase activity"/>
    <property type="evidence" value="ECO:0007669"/>
    <property type="project" value="UniProtKB-KW"/>
</dbReference>
<dbReference type="PANTHER" id="PTHR43673">
    <property type="entry name" value="NAD(P)H NITROREDUCTASE YDGI-RELATED"/>
    <property type="match status" value="1"/>
</dbReference>
<dbReference type="InterPro" id="IPR000415">
    <property type="entry name" value="Nitroreductase-like"/>
</dbReference>
<dbReference type="EMBL" id="BART01011850">
    <property type="protein sequence ID" value="GAG89186.1"/>
    <property type="molecule type" value="Genomic_DNA"/>
</dbReference>
<evidence type="ECO:0000256" key="1">
    <source>
        <dbReference type="ARBA" id="ARBA00007118"/>
    </source>
</evidence>
<dbReference type="PANTHER" id="PTHR43673:SF10">
    <property type="entry name" value="NADH DEHYDROGENASE_NAD(P)H NITROREDUCTASE XCC3605-RELATED"/>
    <property type="match status" value="1"/>
</dbReference>
<dbReference type="Pfam" id="PF00881">
    <property type="entry name" value="Nitroreductase"/>
    <property type="match status" value="1"/>
</dbReference>
<protein>
    <recommendedName>
        <fullName evidence="3">Nitroreductase domain-containing protein</fullName>
    </recommendedName>
</protein>
<organism evidence="4">
    <name type="scientific">marine sediment metagenome</name>
    <dbReference type="NCBI Taxonomy" id="412755"/>
    <lineage>
        <taxon>unclassified sequences</taxon>
        <taxon>metagenomes</taxon>
        <taxon>ecological metagenomes</taxon>
    </lineage>
</organism>
<accession>X1CY68</accession>
<evidence type="ECO:0000313" key="4">
    <source>
        <dbReference type="EMBL" id="GAG89186.1"/>
    </source>
</evidence>
<comment type="similarity">
    <text evidence="1">Belongs to the nitroreductase family.</text>
</comment>
<feature type="domain" description="Nitroreductase" evidence="3">
    <location>
        <begin position="35"/>
        <end position="153"/>
    </location>
</feature>